<protein>
    <submittedName>
        <fullName evidence="1">Uncharacterized protein</fullName>
    </submittedName>
</protein>
<sequence length="66" mass="7648">MTDYRYRLIFIHHCHLRFLLIMSLDEILNFISFASSTSNMGIWQMLEGGRAVPSLAFTLLDIALKD</sequence>
<dbReference type="Proteomes" id="UP000030645">
    <property type="component" value="Unassembled WGS sequence"/>
</dbReference>
<accession>W9RM76</accession>
<dbReference type="EMBL" id="KE345280">
    <property type="protein sequence ID" value="EXB97689.1"/>
    <property type="molecule type" value="Genomic_DNA"/>
</dbReference>
<keyword evidence="2" id="KW-1185">Reference proteome</keyword>
<gene>
    <name evidence="1" type="ORF">L484_020239</name>
</gene>
<proteinExistence type="predicted"/>
<reference evidence="2" key="1">
    <citation type="submission" date="2013-01" db="EMBL/GenBank/DDBJ databases">
        <title>Draft Genome Sequence of a Mulberry Tree, Morus notabilis C.K. Schneid.</title>
        <authorList>
            <person name="He N."/>
            <person name="Zhao S."/>
        </authorList>
    </citation>
    <scope>NUCLEOTIDE SEQUENCE</scope>
</reference>
<dbReference type="AlphaFoldDB" id="W9RM76"/>
<organism evidence="1 2">
    <name type="scientific">Morus notabilis</name>
    <dbReference type="NCBI Taxonomy" id="981085"/>
    <lineage>
        <taxon>Eukaryota</taxon>
        <taxon>Viridiplantae</taxon>
        <taxon>Streptophyta</taxon>
        <taxon>Embryophyta</taxon>
        <taxon>Tracheophyta</taxon>
        <taxon>Spermatophyta</taxon>
        <taxon>Magnoliopsida</taxon>
        <taxon>eudicotyledons</taxon>
        <taxon>Gunneridae</taxon>
        <taxon>Pentapetalae</taxon>
        <taxon>rosids</taxon>
        <taxon>fabids</taxon>
        <taxon>Rosales</taxon>
        <taxon>Moraceae</taxon>
        <taxon>Moreae</taxon>
        <taxon>Morus</taxon>
    </lineage>
</organism>
<evidence type="ECO:0000313" key="1">
    <source>
        <dbReference type="EMBL" id="EXB97689.1"/>
    </source>
</evidence>
<evidence type="ECO:0000313" key="2">
    <source>
        <dbReference type="Proteomes" id="UP000030645"/>
    </source>
</evidence>
<name>W9RM76_9ROSA</name>